<keyword evidence="2 10" id="KW-0690">Ribosome biogenesis</keyword>
<dbReference type="InterPro" id="IPR027417">
    <property type="entry name" value="P-loop_NTPase"/>
</dbReference>
<evidence type="ECO:0000256" key="10">
    <source>
        <dbReference type="HAMAP-Rule" id="MF_01820"/>
    </source>
</evidence>
<dbReference type="SUPFAM" id="SSF50249">
    <property type="entry name" value="Nucleic acid-binding proteins"/>
    <property type="match status" value="1"/>
</dbReference>
<dbReference type="RefSeq" id="WP_074708044.1">
    <property type="nucleotide sequence ID" value="NZ_CAMEFB010000035.1"/>
</dbReference>
<dbReference type="Gene3D" id="3.40.50.300">
    <property type="entry name" value="P-loop containing nucleotide triphosphate hydrolases"/>
    <property type="match status" value="1"/>
</dbReference>
<feature type="domain" description="EngC GTPase" evidence="11">
    <location>
        <begin position="74"/>
        <end position="220"/>
    </location>
</feature>
<name>A0A1H3A5A9_ACIFE</name>
<dbReference type="CDD" id="cd04466">
    <property type="entry name" value="S1_YloQ_GTPase"/>
    <property type="match status" value="1"/>
</dbReference>
<evidence type="ECO:0000256" key="8">
    <source>
        <dbReference type="ARBA" id="ARBA00022884"/>
    </source>
</evidence>
<evidence type="ECO:0000256" key="6">
    <source>
        <dbReference type="ARBA" id="ARBA00022801"/>
    </source>
</evidence>
<dbReference type="InterPro" id="IPR031944">
    <property type="entry name" value="RsgA_N"/>
</dbReference>
<feature type="domain" description="CP-type G" evidence="12">
    <location>
        <begin position="65"/>
        <end position="222"/>
    </location>
</feature>
<feature type="binding site" evidence="10">
    <location>
        <position position="246"/>
    </location>
    <ligand>
        <name>Zn(2+)</name>
        <dbReference type="ChEBI" id="CHEBI:29105"/>
    </ligand>
</feature>
<keyword evidence="1 10" id="KW-0963">Cytoplasm</keyword>
<comment type="cofactor">
    <cofactor evidence="10">
        <name>Zn(2+)</name>
        <dbReference type="ChEBI" id="CHEBI:29105"/>
    </cofactor>
    <text evidence="10">Binds 1 zinc ion per subunit.</text>
</comment>
<keyword evidence="3 10" id="KW-0479">Metal-binding</keyword>
<dbReference type="Pfam" id="PF03193">
    <property type="entry name" value="RsgA_GTPase"/>
    <property type="match status" value="1"/>
</dbReference>
<dbReference type="InterPro" id="IPR010914">
    <property type="entry name" value="RsgA_GTPase_dom"/>
</dbReference>
<keyword evidence="6 10" id="KW-0378">Hydrolase</keyword>
<feature type="binding site" evidence="10">
    <location>
        <position position="253"/>
    </location>
    <ligand>
        <name>Zn(2+)</name>
        <dbReference type="ChEBI" id="CHEBI:29105"/>
    </ligand>
</feature>
<comment type="caution">
    <text evidence="13">The sequence shown here is derived from an EMBL/GenBank/DDBJ whole genome shotgun (WGS) entry which is preliminary data.</text>
</comment>
<evidence type="ECO:0000259" key="11">
    <source>
        <dbReference type="PROSITE" id="PS50936"/>
    </source>
</evidence>
<feature type="binding site" evidence="10">
    <location>
        <begin position="165"/>
        <end position="173"/>
    </location>
    <ligand>
        <name>GTP</name>
        <dbReference type="ChEBI" id="CHEBI:37565"/>
    </ligand>
</feature>
<comment type="similarity">
    <text evidence="10">Belongs to the TRAFAC class YlqF/YawG GTPase family. RsgA subfamily.</text>
</comment>
<evidence type="ECO:0000313" key="14">
    <source>
        <dbReference type="Proteomes" id="UP000182379"/>
    </source>
</evidence>
<dbReference type="PROSITE" id="PS51721">
    <property type="entry name" value="G_CP"/>
    <property type="match status" value="1"/>
</dbReference>
<keyword evidence="9 10" id="KW-0342">GTP-binding</keyword>
<dbReference type="HAMAP" id="MF_01820">
    <property type="entry name" value="GTPase_RsgA"/>
    <property type="match status" value="1"/>
</dbReference>
<comment type="function">
    <text evidence="10">One of several proteins that assist in the late maturation steps of the functional core of the 30S ribosomal subunit. Helps release RbfA from mature subunits. May play a role in the assembly of ribosomal proteins into the subunit. Circularly permuted GTPase that catalyzes slow GTP hydrolysis, GTPase activity is stimulated by the 30S ribosomal subunit.</text>
</comment>
<feature type="binding site" evidence="10">
    <location>
        <position position="251"/>
    </location>
    <ligand>
        <name>Zn(2+)</name>
        <dbReference type="ChEBI" id="CHEBI:29105"/>
    </ligand>
</feature>
<dbReference type="GO" id="GO:0019843">
    <property type="term" value="F:rRNA binding"/>
    <property type="evidence" value="ECO:0007669"/>
    <property type="project" value="UniProtKB-KW"/>
</dbReference>
<dbReference type="InterPro" id="IPR004881">
    <property type="entry name" value="Ribosome_biogen_GTPase_RsgA"/>
</dbReference>
<dbReference type="GO" id="GO:0046872">
    <property type="term" value="F:metal ion binding"/>
    <property type="evidence" value="ECO:0007669"/>
    <property type="project" value="UniProtKB-KW"/>
</dbReference>
<sequence length="295" mass="32108">MSTATGRIIKTYNGYYYVAGDDGVLYTCKVKGRMKQKRFIMAAGDRVELEAQGAEGMIRQVLPRQNLLQRPLVANLDCLMAVFACGDPDPSFLLVDKLLALAEAAGIPAALVLNKRDLAPAGLIDRFRSIYEPLGYPVLSVEAREGLGLEPILERVKGHTVAFGGPSGAGKSTLLNHLDPSLTLKTGHVSSKIGRGRHTTRFAELLPFAGGYIVDTPGFGNIDLSELQMDQAADGFREIRKQEGLCRFTGCTHTHEPDCEVKAAVERGEIAPSRYASYCTIRQELADPKKRGKKS</sequence>
<dbReference type="GO" id="GO:0005525">
    <property type="term" value="F:GTP binding"/>
    <property type="evidence" value="ECO:0007669"/>
    <property type="project" value="UniProtKB-UniRule"/>
</dbReference>
<dbReference type="Gene3D" id="2.40.50.140">
    <property type="entry name" value="Nucleic acid-binding proteins"/>
    <property type="match status" value="1"/>
</dbReference>
<dbReference type="PROSITE" id="PS50936">
    <property type="entry name" value="ENGC_GTPASE"/>
    <property type="match status" value="1"/>
</dbReference>
<gene>
    <name evidence="10" type="primary">rsgA</name>
    <name evidence="13" type="ORF">SAMN05216495_11845</name>
</gene>
<reference evidence="13 14" key="1">
    <citation type="submission" date="2016-10" db="EMBL/GenBank/DDBJ databases">
        <authorList>
            <person name="Varghese N."/>
            <person name="Submissions S."/>
        </authorList>
    </citation>
    <scope>NUCLEOTIDE SEQUENCE [LARGE SCALE GENOMIC DNA]</scope>
    <source>
        <strain evidence="13 14">WCC6</strain>
    </source>
</reference>
<dbReference type="Proteomes" id="UP000182379">
    <property type="component" value="Unassembled WGS sequence"/>
</dbReference>
<keyword evidence="4 10" id="KW-0699">rRNA-binding</keyword>
<evidence type="ECO:0000313" key="13">
    <source>
        <dbReference type="EMBL" id="SDX24932.1"/>
    </source>
</evidence>
<keyword evidence="7 10" id="KW-0862">Zinc</keyword>
<dbReference type="NCBIfam" id="TIGR00157">
    <property type="entry name" value="ribosome small subunit-dependent GTPase A"/>
    <property type="match status" value="1"/>
</dbReference>
<evidence type="ECO:0000259" key="12">
    <source>
        <dbReference type="PROSITE" id="PS51721"/>
    </source>
</evidence>
<evidence type="ECO:0000256" key="1">
    <source>
        <dbReference type="ARBA" id="ARBA00022490"/>
    </source>
</evidence>
<feature type="binding site" evidence="10">
    <location>
        <position position="259"/>
    </location>
    <ligand>
        <name>Zn(2+)</name>
        <dbReference type="ChEBI" id="CHEBI:29105"/>
    </ligand>
</feature>
<dbReference type="EMBL" id="FNOP01000018">
    <property type="protein sequence ID" value="SDX24932.1"/>
    <property type="molecule type" value="Genomic_DNA"/>
</dbReference>
<dbReference type="PANTHER" id="PTHR32120:SF11">
    <property type="entry name" value="SMALL RIBOSOMAL SUBUNIT BIOGENESIS GTPASE RSGA 1, MITOCHONDRIAL-RELATED"/>
    <property type="match status" value="1"/>
</dbReference>
<keyword evidence="5 10" id="KW-0547">Nucleotide-binding</keyword>
<dbReference type="AlphaFoldDB" id="A0A1H3A5A9"/>
<accession>A0A1H3A5A9</accession>
<dbReference type="Pfam" id="PF16745">
    <property type="entry name" value="RsgA_N"/>
    <property type="match status" value="1"/>
</dbReference>
<dbReference type="InterPro" id="IPR030378">
    <property type="entry name" value="G_CP_dom"/>
</dbReference>
<evidence type="ECO:0000256" key="3">
    <source>
        <dbReference type="ARBA" id="ARBA00022723"/>
    </source>
</evidence>
<evidence type="ECO:0000256" key="2">
    <source>
        <dbReference type="ARBA" id="ARBA00022517"/>
    </source>
</evidence>
<evidence type="ECO:0000256" key="4">
    <source>
        <dbReference type="ARBA" id="ARBA00022730"/>
    </source>
</evidence>
<dbReference type="SUPFAM" id="SSF52540">
    <property type="entry name" value="P-loop containing nucleoside triphosphate hydrolases"/>
    <property type="match status" value="1"/>
</dbReference>
<evidence type="ECO:0000256" key="9">
    <source>
        <dbReference type="ARBA" id="ARBA00023134"/>
    </source>
</evidence>
<dbReference type="PANTHER" id="PTHR32120">
    <property type="entry name" value="SMALL RIBOSOMAL SUBUNIT BIOGENESIS GTPASE RSGA"/>
    <property type="match status" value="1"/>
</dbReference>
<comment type="subunit">
    <text evidence="10">Monomer. Associates with 30S ribosomal subunit, binds 16S rRNA.</text>
</comment>
<dbReference type="InterPro" id="IPR012340">
    <property type="entry name" value="NA-bd_OB-fold"/>
</dbReference>
<dbReference type="GO" id="GO:0042274">
    <property type="term" value="P:ribosomal small subunit biogenesis"/>
    <property type="evidence" value="ECO:0007669"/>
    <property type="project" value="UniProtKB-UniRule"/>
</dbReference>
<organism evidence="13 14">
    <name type="scientific">Acidaminococcus fermentans</name>
    <dbReference type="NCBI Taxonomy" id="905"/>
    <lineage>
        <taxon>Bacteria</taxon>
        <taxon>Bacillati</taxon>
        <taxon>Bacillota</taxon>
        <taxon>Negativicutes</taxon>
        <taxon>Acidaminococcales</taxon>
        <taxon>Acidaminococcaceae</taxon>
        <taxon>Acidaminococcus</taxon>
    </lineage>
</organism>
<proteinExistence type="inferred from homology"/>
<protein>
    <recommendedName>
        <fullName evidence="10">Small ribosomal subunit biogenesis GTPase RsgA</fullName>
        <ecNumber evidence="10">3.6.1.-</ecNumber>
    </recommendedName>
</protein>
<dbReference type="EC" id="3.6.1.-" evidence="10"/>
<dbReference type="CDD" id="cd01854">
    <property type="entry name" value="YjeQ_EngC"/>
    <property type="match status" value="1"/>
</dbReference>
<dbReference type="GO" id="GO:0005737">
    <property type="term" value="C:cytoplasm"/>
    <property type="evidence" value="ECO:0007669"/>
    <property type="project" value="UniProtKB-SubCell"/>
</dbReference>
<evidence type="ECO:0000256" key="5">
    <source>
        <dbReference type="ARBA" id="ARBA00022741"/>
    </source>
</evidence>
<comment type="subcellular location">
    <subcellularLocation>
        <location evidence="10">Cytoplasm</location>
    </subcellularLocation>
</comment>
<dbReference type="Gene3D" id="1.10.40.50">
    <property type="entry name" value="Probable gtpase engc, domain 3"/>
    <property type="match status" value="1"/>
</dbReference>
<evidence type="ECO:0000256" key="7">
    <source>
        <dbReference type="ARBA" id="ARBA00022833"/>
    </source>
</evidence>
<dbReference type="GO" id="GO:0003924">
    <property type="term" value="F:GTPase activity"/>
    <property type="evidence" value="ECO:0007669"/>
    <property type="project" value="UniProtKB-UniRule"/>
</dbReference>
<feature type="binding site" evidence="10">
    <location>
        <begin position="114"/>
        <end position="117"/>
    </location>
    <ligand>
        <name>GTP</name>
        <dbReference type="ChEBI" id="CHEBI:37565"/>
    </ligand>
</feature>
<keyword evidence="8 10" id="KW-0694">RNA-binding</keyword>